<reference evidence="2 3" key="1">
    <citation type="journal article" date="2020" name="Microorganisms">
        <title>Osmotic Adaptation and Compatible Solute Biosynthesis of Phototrophic Bacteria as Revealed from Genome Analyses.</title>
        <authorList>
            <person name="Imhoff J.F."/>
            <person name="Rahn T."/>
            <person name="Kunzel S."/>
            <person name="Keller A."/>
            <person name="Neulinger S.C."/>
        </authorList>
    </citation>
    <scope>NUCLEOTIDE SEQUENCE [LARGE SCALE GENOMIC DNA]</scope>
    <source>
        <strain evidence="2 3">DSM 21303</strain>
    </source>
</reference>
<name>A0A9X0WGF5_9GAMM</name>
<proteinExistence type="predicted"/>
<accession>A0A9X0WGF5</accession>
<comment type="caution">
    <text evidence="2">The sequence shown here is derived from an EMBL/GenBank/DDBJ whole genome shotgun (WGS) entry which is preliminary data.</text>
</comment>
<sequence>MSLPADRRDPGRDTVLALGLLIALLSGCGNQTVIEGVSLSDGALIGDPVIDTVEDEAETAAGDPYAQGNPYEAAEDGERNLGPNAPGYIPETIY</sequence>
<dbReference type="EMBL" id="NRSD01000004">
    <property type="protein sequence ID" value="MBK1644098.1"/>
    <property type="molecule type" value="Genomic_DNA"/>
</dbReference>
<gene>
    <name evidence="2" type="ORF">CKO25_05420</name>
</gene>
<dbReference type="PROSITE" id="PS51257">
    <property type="entry name" value="PROKAR_LIPOPROTEIN"/>
    <property type="match status" value="1"/>
</dbReference>
<organism evidence="2 3">
    <name type="scientific">Thiocapsa imhoffii</name>
    <dbReference type="NCBI Taxonomy" id="382777"/>
    <lineage>
        <taxon>Bacteria</taxon>
        <taxon>Pseudomonadati</taxon>
        <taxon>Pseudomonadota</taxon>
        <taxon>Gammaproteobacteria</taxon>
        <taxon>Chromatiales</taxon>
        <taxon>Chromatiaceae</taxon>
        <taxon>Thiocapsa</taxon>
    </lineage>
</organism>
<evidence type="ECO:0000256" key="1">
    <source>
        <dbReference type="SAM" id="MobiDB-lite"/>
    </source>
</evidence>
<evidence type="ECO:0000313" key="3">
    <source>
        <dbReference type="Proteomes" id="UP001138802"/>
    </source>
</evidence>
<evidence type="ECO:0000313" key="2">
    <source>
        <dbReference type="EMBL" id="MBK1644098.1"/>
    </source>
</evidence>
<dbReference type="AlphaFoldDB" id="A0A9X0WGF5"/>
<dbReference type="RefSeq" id="WP_200386905.1">
    <property type="nucleotide sequence ID" value="NZ_NRSD01000004.1"/>
</dbReference>
<feature type="region of interest" description="Disordered" evidence="1">
    <location>
        <begin position="60"/>
        <end position="94"/>
    </location>
</feature>
<dbReference type="Proteomes" id="UP001138802">
    <property type="component" value="Unassembled WGS sequence"/>
</dbReference>
<protein>
    <submittedName>
        <fullName evidence="2">Uncharacterized protein</fullName>
    </submittedName>
</protein>
<keyword evidence="3" id="KW-1185">Reference proteome</keyword>